<evidence type="ECO:0000256" key="5">
    <source>
        <dbReference type="SAM" id="Phobius"/>
    </source>
</evidence>
<dbReference type="AlphaFoldDB" id="A0A848H1D4"/>
<protein>
    <recommendedName>
        <fullName evidence="8">VIT family protein</fullName>
    </recommendedName>
</protein>
<keyword evidence="7" id="KW-1185">Reference proteome</keyword>
<name>A0A848H1D4_9BURK</name>
<dbReference type="EMBL" id="JABBFX010000001">
    <property type="protein sequence ID" value="NML44374.1"/>
    <property type="molecule type" value="Genomic_DNA"/>
</dbReference>
<feature type="transmembrane region" description="Helical" evidence="5">
    <location>
        <begin position="210"/>
        <end position="228"/>
    </location>
</feature>
<keyword evidence="4 5" id="KW-0472">Membrane</keyword>
<dbReference type="Pfam" id="PF01988">
    <property type="entry name" value="VIT1"/>
    <property type="match status" value="1"/>
</dbReference>
<evidence type="ECO:0000256" key="3">
    <source>
        <dbReference type="ARBA" id="ARBA00022989"/>
    </source>
</evidence>
<comment type="subcellular location">
    <subcellularLocation>
        <location evidence="1">Endomembrane system</location>
        <topology evidence="1">Multi-pass membrane protein</topology>
    </subcellularLocation>
</comment>
<evidence type="ECO:0000313" key="7">
    <source>
        <dbReference type="Proteomes" id="UP000541185"/>
    </source>
</evidence>
<dbReference type="InterPro" id="IPR008217">
    <property type="entry name" value="Ccc1_fam"/>
</dbReference>
<accession>A0A848H1D4</accession>
<reference evidence="6 7" key="1">
    <citation type="submission" date="2020-04" db="EMBL/GenBank/DDBJ databases">
        <title>Ramlibacter sp. G-1-2-2 isolated from soil.</title>
        <authorList>
            <person name="Dahal R.H."/>
        </authorList>
    </citation>
    <scope>NUCLEOTIDE SEQUENCE [LARGE SCALE GENOMIC DNA]</scope>
    <source>
        <strain evidence="6 7">G-1-2-2</strain>
    </source>
</reference>
<evidence type="ECO:0000256" key="1">
    <source>
        <dbReference type="ARBA" id="ARBA00004127"/>
    </source>
</evidence>
<evidence type="ECO:0000256" key="2">
    <source>
        <dbReference type="ARBA" id="ARBA00022692"/>
    </source>
</evidence>
<keyword evidence="3 5" id="KW-1133">Transmembrane helix</keyword>
<feature type="transmembrane region" description="Helical" evidence="5">
    <location>
        <begin position="25"/>
        <end position="45"/>
    </location>
</feature>
<organism evidence="6 7">
    <name type="scientific">Ramlibacter agri</name>
    <dbReference type="NCBI Taxonomy" id="2728837"/>
    <lineage>
        <taxon>Bacteria</taxon>
        <taxon>Pseudomonadati</taxon>
        <taxon>Pseudomonadota</taxon>
        <taxon>Betaproteobacteria</taxon>
        <taxon>Burkholderiales</taxon>
        <taxon>Comamonadaceae</taxon>
        <taxon>Ramlibacter</taxon>
    </lineage>
</organism>
<feature type="transmembrane region" description="Helical" evidence="5">
    <location>
        <begin position="57"/>
        <end position="79"/>
    </location>
</feature>
<feature type="transmembrane region" description="Helical" evidence="5">
    <location>
        <begin position="151"/>
        <end position="173"/>
    </location>
</feature>
<gene>
    <name evidence="6" type="ORF">HHL11_11470</name>
</gene>
<dbReference type="GO" id="GO:0005384">
    <property type="term" value="F:manganese ion transmembrane transporter activity"/>
    <property type="evidence" value="ECO:0007669"/>
    <property type="project" value="InterPro"/>
</dbReference>
<dbReference type="Proteomes" id="UP000541185">
    <property type="component" value="Unassembled WGS sequence"/>
</dbReference>
<sequence length="229" mass="24337">MTALELQQHEAGDAREPVLDPVDRVSELCFGLFMALTFVGAVSAATSAPTSQNPHKVLFWTALGCNLAWGLADAVMFLVRTLTNRGRRITLAGAVRDERDPARGVELLRAELSAVLRGLVSDKELEAIRARLAQVQQLPEKPALTGRDYRGAVAIFILVVLGTFPVALPFILIEATPPALLVSRVLTMVMLFICGLALGRHTGSGGWKTGLGMVVLGCVLTAAIIALGG</sequence>
<dbReference type="GO" id="GO:0012505">
    <property type="term" value="C:endomembrane system"/>
    <property type="evidence" value="ECO:0007669"/>
    <property type="project" value="UniProtKB-SubCell"/>
</dbReference>
<evidence type="ECO:0000256" key="4">
    <source>
        <dbReference type="ARBA" id="ARBA00023136"/>
    </source>
</evidence>
<comment type="caution">
    <text evidence="6">The sequence shown here is derived from an EMBL/GenBank/DDBJ whole genome shotgun (WGS) entry which is preliminary data.</text>
</comment>
<proteinExistence type="predicted"/>
<keyword evidence="2 5" id="KW-0812">Transmembrane</keyword>
<dbReference type="GO" id="GO:0030026">
    <property type="term" value="P:intracellular manganese ion homeostasis"/>
    <property type="evidence" value="ECO:0007669"/>
    <property type="project" value="InterPro"/>
</dbReference>
<evidence type="ECO:0000313" key="6">
    <source>
        <dbReference type="EMBL" id="NML44374.1"/>
    </source>
</evidence>
<evidence type="ECO:0008006" key="8">
    <source>
        <dbReference type="Google" id="ProtNLM"/>
    </source>
</evidence>
<feature type="transmembrane region" description="Helical" evidence="5">
    <location>
        <begin position="179"/>
        <end position="198"/>
    </location>
</feature>
<dbReference type="RefSeq" id="WP_169418506.1">
    <property type="nucleotide sequence ID" value="NZ_JABBFX010000001.1"/>
</dbReference>